<comment type="similarity">
    <text evidence="1 2">Belongs to the small heat shock protein (HSP20) family.</text>
</comment>
<protein>
    <submittedName>
        <fullName evidence="4">HSP20 family protein</fullName>
    </submittedName>
</protein>
<evidence type="ECO:0000256" key="2">
    <source>
        <dbReference type="RuleBase" id="RU003616"/>
    </source>
</evidence>
<evidence type="ECO:0000256" key="1">
    <source>
        <dbReference type="PROSITE-ProRule" id="PRU00285"/>
    </source>
</evidence>
<dbReference type="STRING" id="1194090.SAMN05443144_110113"/>
<name>A0A1M5CWF4_9BACT</name>
<dbReference type="PANTHER" id="PTHR11527">
    <property type="entry name" value="HEAT-SHOCK PROTEIN 20 FAMILY MEMBER"/>
    <property type="match status" value="1"/>
</dbReference>
<dbReference type="Pfam" id="PF00011">
    <property type="entry name" value="HSP20"/>
    <property type="match status" value="1"/>
</dbReference>
<organism evidence="4 5">
    <name type="scientific">Fodinibius roseus</name>
    <dbReference type="NCBI Taxonomy" id="1194090"/>
    <lineage>
        <taxon>Bacteria</taxon>
        <taxon>Pseudomonadati</taxon>
        <taxon>Balneolota</taxon>
        <taxon>Balneolia</taxon>
        <taxon>Balneolales</taxon>
        <taxon>Balneolaceae</taxon>
        <taxon>Fodinibius</taxon>
    </lineage>
</organism>
<gene>
    <name evidence="4" type="ORF">SAMN05443144_110113</name>
</gene>
<feature type="domain" description="SHSP" evidence="3">
    <location>
        <begin position="31"/>
        <end position="141"/>
    </location>
</feature>
<dbReference type="Proteomes" id="UP000184041">
    <property type="component" value="Unassembled WGS sequence"/>
</dbReference>
<accession>A0A1M5CWF4</accession>
<sequence>MSEFTIDIEKQLTRLGKDIQDFVERIVPLEDKGHDFTPSCDIIESDESFVIKLDLPGLSKNEINIALKEHVLTVKGERAGKLAEDETYRRQERSTGVFSRSFALPENVNTAETEARFKEGVLSVAMPKTDVPVDATSIPIK</sequence>
<dbReference type="EMBL" id="FQUS01000010">
    <property type="protein sequence ID" value="SHF59073.1"/>
    <property type="molecule type" value="Genomic_DNA"/>
</dbReference>
<dbReference type="SUPFAM" id="SSF49764">
    <property type="entry name" value="HSP20-like chaperones"/>
    <property type="match status" value="1"/>
</dbReference>
<reference evidence="4 5" key="1">
    <citation type="submission" date="2016-11" db="EMBL/GenBank/DDBJ databases">
        <authorList>
            <person name="Jaros S."/>
            <person name="Januszkiewicz K."/>
            <person name="Wedrychowicz H."/>
        </authorList>
    </citation>
    <scope>NUCLEOTIDE SEQUENCE [LARGE SCALE GENOMIC DNA]</scope>
    <source>
        <strain evidence="4 5">DSM 21986</strain>
    </source>
</reference>
<evidence type="ECO:0000259" key="3">
    <source>
        <dbReference type="PROSITE" id="PS01031"/>
    </source>
</evidence>
<proteinExistence type="inferred from homology"/>
<dbReference type="PROSITE" id="PS01031">
    <property type="entry name" value="SHSP"/>
    <property type="match status" value="1"/>
</dbReference>
<dbReference type="Gene3D" id="2.60.40.790">
    <property type="match status" value="1"/>
</dbReference>
<dbReference type="InterPro" id="IPR008978">
    <property type="entry name" value="HSP20-like_chaperone"/>
</dbReference>
<dbReference type="InterPro" id="IPR002068">
    <property type="entry name" value="A-crystallin/Hsp20_dom"/>
</dbReference>
<evidence type="ECO:0000313" key="4">
    <source>
        <dbReference type="EMBL" id="SHF59073.1"/>
    </source>
</evidence>
<dbReference type="RefSeq" id="WP_073063803.1">
    <property type="nucleotide sequence ID" value="NZ_FQUS01000010.1"/>
</dbReference>
<dbReference type="InterPro" id="IPR031107">
    <property type="entry name" value="Small_HSP"/>
</dbReference>
<keyword evidence="5" id="KW-1185">Reference proteome</keyword>
<evidence type="ECO:0000313" key="5">
    <source>
        <dbReference type="Proteomes" id="UP000184041"/>
    </source>
</evidence>
<dbReference type="CDD" id="cd06464">
    <property type="entry name" value="ACD_sHsps-like"/>
    <property type="match status" value="1"/>
</dbReference>
<dbReference type="AlphaFoldDB" id="A0A1M5CWF4"/>